<keyword evidence="2" id="KW-1133">Transmembrane helix</keyword>
<name>A0A1I4C630_9HYPH</name>
<dbReference type="OrthoDB" id="7861850at2"/>
<sequence length="122" mass="13940">MADWANVNAILAPFGGAVVLAGVIVTAAFGLFKLLGEKWLDAKFSEKLQVLEHRHQKELEELKIKYVRLTDRATRLNQREFDAIPECWALMQDAYLRTETFIRKGQSYADLSKMNPSHLDAF</sequence>
<evidence type="ECO:0000313" key="3">
    <source>
        <dbReference type="EMBL" id="SFK76395.1"/>
    </source>
</evidence>
<dbReference type="Proteomes" id="UP000198755">
    <property type="component" value="Unassembled WGS sequence"/>
</dbReference>
<dbReference type="AlphaFoldDB" id="A0A1I4C630"/>
<proteinExistence type="predicted"/>
<feature type="coiled-coil region" evidence="1">
    <location>
        <begin position="45"/>
        <end position="79"/>
    </location>
</feature>
<keyword evidence="4" id="KW-1185">Reference proteome</keyword>
<keyword evidence="1" id="KW-0175">Coiled coil</keyword>
<gene>
    <name evidence="3" type="ORF">SAMN05444581_11865</name>
</gene>
<evidence type="ECO:0000256" key="1">
    <source>
        <dbReference type="SAM" id="Coils"/>
    </source>
</evidence>
<reference evidence="3 4" key="1">
    <citation type="submission" date="2016-10" db="EMBL/GenBank/DDBJ databases">
        <authorList>
            <person name="de Groot N.N."/>
        </authorList>
    </citation>
    <scope>NUCLEOTIDE SEQUENCE [LARGE SCALE GENOMIC DNA]</scope>
    <source>
        <strain evidence="3 4">NE2</strain>
    </source>
</reference>
<dbReference type="STRING" id="1612308.SAMN05444581_11865"/>
<dbReference type="EMBL" id="FOSN01000018">
    <property type="protein sequence ID" value="SFK76395.1"/>
    <property type="molecule type" value="Genomic_DNA"/>
</dbReference>
<dbReference type="RefSeq" id="WP_091685692.1">
    <property type="nucleotide sequence ID" value="NZ_FOSN01000018.1"/>
</dbReference>
<accession>A0A1I4C630</accession>
<keyword evidence="2" id="KW-0472">Membrane</keyword>
<organism evidence="3 4">
    <name type="scientific">Methylocapsa palsarum</name>
    <dbReference type="NCBI Taxonomy" id="1612308"/>
    <lineage>
        <taxon>Bacteria</taxon>
        <taxon>Pseudomonadati</taxon>
        <taxon>Pseudomonadota</taxon>
        <taxon>Alphaproteobacteria</taxon>
        <taxon>Hyphomicrobiales</taxon>
        <taxon>Beijerinckiaceae</taxon>
        <taxon>Methylocapsa</taxon>
    </lineage>
</organism>
<evidence type="ECO:0000256" key="2">
    <source>
        <dbReference type="SAM" id="Phobius"/>
    </source>
</evidence>
<feature type="transmembrane region" description="Helical" evidence="2">
    <location>
        <begin position="12"/>
        <end position="35"/>
    </location>
</feature>
<keyword evidence="2" id="KW-0812">Transmembrane</keyword>
<protein>
    <submittedName>
        <fullName evidence="3">Uncharacterized protein</fullName>
    </submittedName>
</protein>
<evidence type="ECO:0000313" key="4">
    <source>
        <dbReference type="Proteomes" id="UP000198755"/>
    </source>
</evidence>